<dbReference type="EMBL" id="MFKO01000002">
    <property type="protein sequence ID" value="OGG41997.1"/>
    <property type="molecule type" value="Genomic_DNA"/>
</dbReference>
<gene>
    <name evidence="1" type="ORF">A2837_02205</name>
</gene>
<reference evidence="1 2" key="1">
    <citation type="journal article" date="2016" name="Nat. Commun.">
        <title>Thousands of microbial genomes shed light on interconnected biogeochemical processes in an aquifer system.</title>
        <authorList>
            <person name="Anantharaman K."/>
            <person name="Brown C.T."/>
            <person name="Hug L.A."/>
            <person name="Sharon I."/>
            <person name="Castelle C.J."/>
            <person name="Probst A.J."/>
            <person name="Thomas B.C."/>
            <person name="Singh A."/>
            <person name="Wilkins M.J."/>
            <person name="Karaoz U."/>
            <person name="Brodie E.L."/>
            <person name="Williams K.H."/>
            <person name="Hubbard S.S."/>
            <person name="Banfield J.F."/>
        </authorList>
    </citation>
    <scope>NUCLEOTIDE SEQUENCE [LARGE SCALE GENOMIC DNA]</scope>
</reference>
<name>A0A1F6BZQ7_9BACT</name>
<dbReference type="STRING" id="1798475.A2837_02205"/>
<organism evidence="1 2">
    <name type="scientific">Candidatus Kaiserbacteria bacterium RIFCSPHIGHO2_01_FULL_46_22</name>
    <dbReference type="NCBI Taxonomy" id="1798475"/>
    <lineage>
        <taxon>Bacteria</taxon>
        <taxon>Candidatus Kaiseribacteriota</taxon>
    </lineage>
</organism>
<proteinExistence type="predicted"/>
<protein>
    <submittedName>
        <fullName evidence="1">Uncharacterized protein</fullName>
    </submittedName>
</protein>
<dbReference type="Proteomes" id="UP000176322">
    <property type="component" value="Unassembled WGS sequence"/>
</dbReference>
<evidence type="ECO:0000313" key="1">
    <source>
        <dbReference type="EMBL" id="OGG41997.1"/>
    </source>
</evidence>
<accession>A0A1F6BZQ7</accession>
<dbReference type="AlphaFoldDB" id="A0A1F6BZQ7"/>
<comment type="caution">
    <text evidence="1">The sequence shown here is derived from an EMBL/GenBank/DDBJ whole genome shotgun (WGS) entry which is preliminary data.</text>
</comment>
<sequence length="354" mass="40593">MNTGKLLSVLNDLELDESNLEHQAHLNDLLVAIEQNNAELIETSRNELIQSFEKGRAINFLPSEISVLKKLAGEEFYGKKAIKKLASFFDHDLFKLKENVTSYRSERKTFRASIKTLIECLESNNFETHYETNEYEVGIILPDRYLELDSAVEALSKWNKFLNTLCDVKGIEKTKKISLVSQGSIEVYILAAYPLALSINIILDELVKMYQKISFIRESELKLKILNNESLQATLKTEREKVQNEFTINVTNELLKSIEFKDEASKNESFSKLKAQLGIIFKLHQDGVSLEIKPPEIETDEEEGGEVLSEVDRKKRQKELVKISAETSVIQKTNRNVIEANFKESQKLLEKVEE</sequence>
<evidence type="ECO:0000313" key="2">
    <source>
        <dbReference type="Proteomes" id="UP000176322"/>
    </source>
</evidence>